<feature type="domain" description="Enoyl reductase (ER)" evidence="1">
    <location>
        <begin position="22"/>
        <end position="351"/>
    </location>
</feature>
<sequence length="354" mass="37996">MSQTMHSLPKTQTVYRIVEPIGLEGLKKTEEPLSSDIGNNEVLVKIKSVSLNFRDLLILNGKYSFGIKKSVVPCSDGAGEVVAVGRDVRGLQVGDRVTSNFGLDHLYGPLTNFEATLGGGTDGTLCQYKVFPQEGLNKLPKDSHLTDDEAASLVCTGATAWNALYGSGRPFIAGQSVLVLGTGGLSITTMILAKAAGAIVIVTSSSDEKLKYVKETYGADHTINYKTHPDWEKEVLKATNGEGVDIILETGGNGTIIQSLTCAKVGGQVNIIGMFTQPEKNPSLVELILGKALTVRGILVGSKQQFSELSRFVHAKKLRMPIEKVFGFSEQEVNAAFAKLESQTHIGKTIIRVD</sequence>
<dbReference type="Gene3D" id="3.40.50.720">
    <property type="entry name" value="NAD(P)-binding Rossmann-like Domain"/>
    <property type="match status" value="1"/>
</dbReference>
<organism evidence="2 3">
    <name type="scientific">Choanephora cucurbitarum</name>
    <dbReference type="NCBI Taxonomy" id="101091"/>
    <lineage>
        <taxon>Eukaryota</taxon>
        <taxon>Fungi</taxon>
        <taxon>Fungi incertae sedis</taxon>
        <taxon>Mucoromycota</taxon>
        <taxon>Mucoromycotina</taxon>
        <taxon>Mucoromycetes</taxon>
        <taxon>Mucorales</taxon>
        <taxon>Mucorineae</taxon>
        <taxon>Choanephoraceae</taxon>
        <taxon>Choanephoroideae</taxon>
        <taxon>Choanephora</taxon>
    </lineage>
</organism>
<dbReference type="Pfam" id="PF08240">
    <property type="entry name" value="ADH_N"/>
    <property type="match status" value="1"/>
</dbReference>
<gene>
    <name evidence="2" type="ORF">A0J61_01763</name>
</gene>
<dbReference type="Pfam" id="PF00107">
    <property type="entry name" value="ADH_zinc_N"/>
    <property type="match status" value="1"/>
</dbReference>
<dbReference type="CDD" id="cd08276">
    <property type="entry name" value="MDR7"/>
    <property type="match status" value="1"/>
</dbReference>
<dbReference type="InterPro" id="IPR036291">
    <property type="entry name" value="NAD(P)-bd_dom_sf"/>
</dbReference>
<keyword evidence="3" id="KW-1185">Reference proteome</keyword>
<dbReference type="InterPro" id="IPR013154">
    <property type="entry name" value="ADH-like_N"/>
</dbReference>
<dbReference type="InterPro" id="IPR020843">
    <property type="entry name" value="ER"/>
</dbReference>
<dbReference type="PANTHER" id="PTHR45033:SF2">
    <property type="entry name" value="ZINC-TYPE ALCOHOL DEHYDROGENASE-LIKE PROTEIN C1773.06C"/>
    <property type="match status" value="1"/>
</dbReference>
<accession>A0A1C7NM74</accession>
<dbReference type="EMBL" id="LUGH01000060">
    <property type="protein sequence ID" value="OBZ90175.1"/>
    <property type="molecule type" value="Genomic_DNA"/>
</dbReference>
<dbReference type="Proteomes" id="UP000093000">
    <property type="component" value="Unassembled WGS sequence"/>
</dbReference>
<comment type="caution">
    <text evidence="2">The sequence shown here is derived from an EMBL/GenBank/DDBJ whole genome shotgun (WGS) entry which is preliminary data.</text>
</comment>
<dbReference type="SUPFAM" id="SSF50129">
    <property type="entry name" value="GroES-like"/>
    <property type="match status" value="1"/>
</dbReference>
<dbReference type="STRING" id="101091.A0A1C7NM74"/>
<name>A0A1C7NM74_9FUNG</name>
<evidence type="ECO:0000259" key="1">
    <source>
        <dbReference type="SMART" id="SM00829"/>
    </source>
</evidence>
<dbReference type="GO" id="GO:0016491">
    <property type="term" value="F:oxidoreductase activity"/>
    <property type="evidence" value="ECO:0007669"/>
    <property type="project" value="InterPro"/>
</dbReference>
<reference evidence="2 3" key="1">
    <citation type="submission" date="2016-03" db="EMBL/GenBank/DDBJ databases">
        <title>Choanephora cucurbitarum.</title>
        <authorList>
            <person name="Min B."/>
            <person name="Park H."/>
            <person name="Park J.-H."/>
            <person name="Shin H.-D."/>
            <person name="Choi I.-G."/>
        </authorList>
    </citation>
    <scope>NUCLEOTIDE SEQUENCE [LARGE SCALE GENOMIC DNA]</scope>
    <source>
        <strain evidence="2 3">KUS-F28377</strain>
    </source>
</reference>
<dbReference type="OrthoDB" id="3509362at2759"/>
<evidence type="ECO:0000313" key="2">
    <source>
        <dbReference type="EMBL" id="OBZ90175.1"/>
    </source>
</evidence>
<dbReference type="InterPro" id="IPR013149">
    <property type="entry name" value="ADH-like_C"/>
</dbReference>
<dbReference type="InterPro" id="IPR052711">
    <property type="entry name" value="Zinc_ADH-like"/>
</dbReference>
<dbReference type="SUPFAM" id="SSF51735">
    <property type="entry name" value="NAD(P)-binding Rossmann-fold domains"/>
    <property type="match status" value="1"/>
</dbReference>
<dbReference type="PANTHER" id="PTHR45033">
    <property type="match status" value="1"/>
</dbReference>
<evidence type="ECO:0000313" key="3">
    <source>
        <dbReference type="Proteomes" id="UP000093000"/>
    </source>
</evidence>
<protein>
    <recommendedName>
        <fullName evidence="1">Enoyl reductase (ER) domain-containing protein</fullName>
    </recommendedName>
</protein>
<proteinExistence type="predicted"/>
<dbReference type="Gene3D" id="3.90.180.10">
    <property type="entry name" value="Medium-chain alcohol dehydrogenases, catalytic domain"/>
    <property type="match status" value="1"/>
</dbReference>
<dbReference type="InParanoid" id="A0A1C7NM74"/>
<dbReference type="AlphaFoldDB" id="A0A1C7NM74"/>
<dbReference type="SMART" id="SM00829">
    <property type="entry name" value="PKS_ER"/>
    <property type="match status" value="1"/>
</dbReference>
<dbReference type="InterPro" id="IPR011032">
    <property type="entry name" value="GroES-like_sf"/>
</dbReference>